<protein>
    <submittedName>
        <fullName evidence="3">CPBP family intramembrane metalloprotease</fullName>
    </submittedName>
</protein>
<feature type="transmembrane region" description="Helical" evidence="1">
    <location>
        <begin position="172"/>
        <end position="189"/>
    </location>
</feature>
<feature type="transmembrane region" description="Helical" evidence="1">
    <location>
        <begin position="134"/>
        <end position="151"/>
    </location>
</feature>
<accession>A0A553CNP1</accession>
<dbReference type="PANTHER" id="PTHR39430:SF1">
    <property type="entry name" value="PROTEASE"/>
    <property type="match status" value="1"/>
</dbReference>
<dbReference type="GO" id="GO:0004175">
    <property type="term" value="F:endopeptidase activity"/>
    <property type="evidence" value="ECO:0007669"/>
    <property type="project" value="UniProtKB-ARBA"/>
</dbReference>
<evidence type="ECO:0000259" key="2">
    <source>
        <dbReference type="Pfam" id="PF02517"/>
    </source>
</evidence>
<keyword evidence="3" id="KW-0645">Protease</keyword>
<comment type="caution">
    <text evidence="3">The sequence shown here is derived from an EMBL/GenBank/DDBJ whole genome shotgun (WGS) entry which is preliminary data.</text>
</comment>
<dbReference type="InterPro" id="IPR003675">
    <property type="entry name" value="Rce1/LyrA-like_dom"/>
</dbReference>
<dbReference type="GO" id="GO:0080120">
    <property type="term" value="P:CAAX-box protein maturation"/>
    <property type="evidence" value="ECO:0007669"/>
    <property type="project" value="UniProtKB-ARBA"/>
</dbReference>
<keyword evidence="3" id="KW-0482">Metalloprotease</keyword>
<feature type="domain" description="CAAX prenyl protease 2/Lysostaphin resistance protein A-like" evidence="2">
    <location>
        <begin position="138"/>
        <end position="233"/>
    </location>
</feature>
<feature type="transmembrane region" description="Helical" evidence="1">
    <location>
        <begin position="260"/>
        <end position="282"/>
    </location>
</feature>
<organism evidence="3 4">
    <name type="scientific">Flavobacterium franklandianum</name>
    <dbReference type="NCBI Taxonomy" id="2594430"/>
    <lineage>
        <taxon>Bacteria</taxon>
        <taxon>Pseudomonadati</taxon>
        <taxon>Bacteroidota</taxon>
        <taxon>Flavobacteriia</taxon>
        <taxon>Flavobacteriales</taxon>
        <taxon>Flavobacteriaceae</taxon>
        <taxon>Flavobacterium</taxon>
    </lineage>
</organism>
<dbReference type="OrthoDB" id="2806188at2"/>
<dbReference type="Pfam" id="PF02517">
    <property type="entry name" value="Rce1-like"/>
    <property type="match status" value="1"/>
</dbReference>
<evidence type="ECO:0000313" key="4">
    <source>
        <dbReference type="Proteomes" id="UP000318585"/>
    </source>
</evidence>
<name>A0A553CNP1_9FLAO</name>
<dbReference type="AlphaFoldDB" id="A0A553CNP1"/>
<reference evidence="3 4" key="1">
    <citation type="submission" date="2019-07" db="EMBL/GenBank/DDBJ databases">
        <title>Novel species of Flavobacterium.</title>
        <authorList>
            <person name="Liu Q."/>
            <person name="Xin Y.-H."/>
        </authorList>
    </citation>
    <scope>NUCLEOTIDE SEQUENCE [LARGE SCALE GENOMIC DNA]</scope>
    <source>
        <strain evidence="3 4">LB3P56</strain>
    </source>
</reference>
<feature type="transmembrane region" description="Helical" evidence="1">
    <location>
        <begin position="222"/>
        <end position="240"/>
    </location>
</feature>
<feature type="transmembrane region" description="Helical" evidence="1">
    <location>
        <begin position="99"/>
        <end position="119"/>
    </location>
</feature>
<feature type="transmembrane region" description="Helical" evidence="1">
    <location>
        <begin position="12"/>
        <end position="36"/>
    </location>
</feature>
<dbReference type="RefSeq" id="WP_143389870.1">
    <property type="nucleotide sequence ID" value="NZ_VJZQ01000005.1"/>
</dbReference>
<dbReference type="PANTHER" id="PTHR39430">
    <property type="entry name" value="MEMBRANE-ASSOCIATED PROTEASE-RELATED"/>
    <property type="match status" value="1"/>
</dbReference>
<evidence type="ECO:0000313" key="3">
    <source>
        <dbReference type="EMBL" id="TRX22198.1"/>
    </source>
</evidence>
<keyword evidence="1" id="KW-1133">Transmembrane helix</keyword>
<feature type="transmembrane region" description="Helical" evidence="1">
    <location>
        <begin position="195"/>
        <end position="215"/>
    </location>
</feature>
<gene>
    <name evidence="3" type="ORF">FNW17_05875</name>
</gene>
<dbReference type="EMBL" id="VJZR01000003">
    <property type="protein sequence ID" value="TRX22198.1"/>
    <property type="molecule type" value="Genomic_DNA"/>
</dbReference>
<evidence type="ECO:0000256" key="1">
    <source>
        <dbReference type="SAM" id="Phobius"/>
    </source>
</evidence>
<proteinExistence type="predicted"/>
<keyword evidence="1" id="KW-0812">Transmembrane</keyword>
<dbReference type="GO" id="GO:0008237">
    <property type="term" value="F:metallopeptidase activity"/>
    <property type="evidence" value="ECO:0007669"/>
    <property type="project" value="UniProtKB-KW"/>
</dbReference>
<keyword evidence="3" id="KW-0378">Hydrolase</keyword>
<keyword evidence="4" id="KW-1185">Reference proteome</keyword>
<keyword evidence="1" id="KW-0472">Membrane</keyword>
<dbReference type="Proteomes" id="UP000318585">
    <property type="component" value="Unassembled WGS sequence"/>
</dbReference>
<dbReference type="GO" id="GO:0006508">
    <property type="term" value="P:proteolysis"/>
    <property type="evidence" value="ECO:0007669"/>
    <property type="project" value="UniProtKB-KW"/>
</dbReference>
<feature type="transmembrane region" description="Helical" evidence="1">
    <location>
        <begin position="56"/>
        <end position="79"/>
    </location>
</feature>
<sequence length="302" mass="34549">MFIEQAYKGNNTWWRVLITTLCTAGIFIGNFIAYFSMSKEQIDEVYKSMSEIPNNLSLIINLSPFVFLLGLLFLMVRNLHHRSILSLTTSRIKIDYKRILFSFSLVVILTIGVFIVTYFNDNSNIIWNFNPSKFAVLFFISLLFFPCQIGLEEYLFRGYLMQQMGIIVKNRWFPLIFTSVVFGLFHSANPEVARMGYGVMVFYIGTGLLLGIMTLMDESLELALGFHLGNNMMAALLITSDYSAIHTDAVFKYSGVENPAAVLNEMIISIAIVYPIILYIFAKRYNWKDWSSKLTGKVLPPN</sequence>